<evidence type="ECO:0000313" key="1">
    <source>
        <dbReference type="EMBL" id="KKM93465.1"/>
    </source>
</evidence>
<dbReference type="AlphaFoldDB" id="A0A0F9NX78"/>
<accession>A0A0F9NX78</accession>
<name>A0A0F9NX78_9ZZZZ</name>
<protein>
    <submittedName>
        <fullName evidence="1">Uncharacterized protein</fullName>
    </submittedName>
</protein>
<dbReference type="EMBL" id="LAZR01006262">
    <property type="protein sequence ID" value="KKM93465.1"/>
    <property type="molecule type" value="Genomic_DNA"/>
</dbReference>
<reference evidence="1" key="1">
    <citation type="journal article" date="2015" name="Nature">
        <title>Complex archaea that bridge the gap between prokaryotes and eukaryotes.</title>
        <authorList>
            <person name="Spang A."/>
            <person name="Saw J.H."/>
            <person name="Jorgensen S.L."/>
            <person name="Zaremba-Niedzwiedzka K."/>
            <person name="Martijn J."/>
            <person name="Lind A.E."/>
            <person name="van Eijk R."/>
            <person name="Schleper C."/>
            <person name="Guy L."/>
            <person name="Ettema T.J."/>
        </authorList>
    </citation>
    <scope>NUCLEOTIDE SEQUENCE</scope>
</reference>
<organism evidence="1">
    <name type="scientific">marine sediment metagenome</name>
    <dbReference type="NCBI Taxonomy" id="412755"/>
    <lineage>
        <taxon>unclassified sequences</taxon>
        <taxon>metagenomes</taxon>
        <taxon>ecological metagenomes</taxon>
    </lineage>
</organism>
<comment type="caution">
    <text evidence="1">The sequence shown here is derived from an EMBL/GenBank/DDBJ whole genome shotgun (WGS) entry which is preliminary data.</text>
</comment>
<proteinExistence type="predicted"/>
<gene>
    <name evidence="1" type="ORF">LCGC14_1208160</name>
</gene>
<sequence>MLIRTCAWHKPKWLGFMGFKWGKGKWGVSHGICRSCAKRVQLC</sequence>